<evidence type="ECO:0000313" key="3">
    <source>
        <dbReference type="Proteomes" id="UP000235145"/>
    </source>
</evidence>
<sequence length="216" mass="25049">MENSSPSVASEPAVRTNTHGRPRASTKPSEEKPLVPPTQDPRRGSFYSYTPDYMGFNMFDLNQQSELERHNTYSFGESSMFNQEPMYQRSYFEHAFIDEIPSEFQPYVSHIQIVEEDGHCGLQAIVVALGFSEEYWYQIRTNLYRELLMHIDDYKVYGVIVHFLSKDESSTSFPLWSGPQDFPNHPIINIALLNGYHYIKVDLQEGHPMGRDKDTH</sequence>
<feature type="region of interest" description="Disordered" evidence="1">
    <location>
        <begin position="1"/>
        <end position="45"/>
    </location>
</feature>
<evidence type="ECO:0000256" key="1">
    <source>
        <dbReference type="SAM" id="MobiDB-lite"/>
    </source>
</evidence>
<evidence type="ECO:0008006" key="4">
    <source>
        <dbReference type="Google" id="ProtNLM"/>
    </source>
</evidence>
<keyword evidence="3" id="KW-1185">Reference proteome</keyword>
<name>A0A9R1V8F4_LACSA</name>
<protein>
    <recommendedName>
        <fullName evidence="4">OTU domain-containing protein</fullName>
    </recommendedName>
</protein>
<evidence type="ECO:0000313" key="2">
    <source>
        <dbReference type="EMBL" id="KAJ0200193.1"/>
    </source>
</evidence>
<proteinExistence type="predicted"/>
<dbReference type="AlphaFoldDB" id="A0A9R1V8F4"/>
<dbReference type="EMBL" id="NBSK02000006">
    <property type="protein sequence ID" value="KAJ0200193.1"/>
    <property type="molecule type" value="Genomic_DNA"/>
</dbReference>
<reference evidence="2 3" key="1">
    <citation type="journal article" date="2017" name="Nat. Commun.">
        <title>Genome assembly with in vitro proximity ligation data and whole-genome triplication in lettuce.</title>
        <authorList>
            <person name="Reyes-Chin-Wo S."/>
            <person name="Wang Z."/>
            <person name="Yang X."/>
            <person name="Kozik A."/>
            <person name="Arikit S."/>
            <person name="Song C."/>
            <person name="Xia L."/>
            <person name="Froenicke L."/>
            <person name="Lavelle D.O."/>
            <person name="Truco M.J."/>
            <person name="Xia R."/>
            <person name="Zhu S."/>
            <person name="Xu C."/>
            <person name="Xu H."/>
            <person name="Xu X."/>
            <person name="Cox K."/>
            <person name="Korf I."/>
            <person name="Meyers B.C."/>
            <person name="Michelmore R.W."/>
        </authorList>
    </citation>
    <scope>NUCLEOTIDE SEQUENCE [LARGE SCALE GENOMIC DNA]</scope>
    <source>
        <strain evidence="3">cv. Salinas</strain>
        <tissue evidence="2">Seedlings</tissue>
    </source>
</reference>
<comment type="caution">
    <text evidence="2">The sequence shown here is derived from an EMBL/GenBank/DDBJ whole genome shotgun (WGS) entry which is preliminary data.</text>
</comment>
<gene>
    <name evidence="2" type="ORF">LSAT_V11C600320620</name>
</gene>
<accession>A0A9R1V8F4</accession>
<dbReference type="Proteomes" id="UP000235145">
    <property type="component" value="Unassembled WGS sequence"/>
</dbReference>
<organism evidence="2 3">
    <name type="scientific">Lactuca sativa</name>
    <name type="common">Garden lettuce</name>
    <dbReference type="NCBI Taxonomy" id="4236"/>
    <lineage>
        <taxon>Eukaryota</taxon>
        <taxon>Viridiplantae</taxon>
        <taxon>Streptophyta</taxon>
        <taxon>Embryophyta</taxon>
        <taxon>Tracheophyta</taxon>
        <taxon>Spermatophyta</taxon>
        <taxon>Magnoliopsida</taxon>
        <taxon>eudicotyledons</taxon>
        <taxon>Gunneridae</taxon>
        <taxon>Pentapetalae</taxon>
        <taxon>asterids</taxon>
        <taxon>campanulids</taxon>
        <taxon>Asterales</taxon>
        <taxon>Asteraceae</taxon>
        <taxon>Cichorioideae</taxon>
        <taxon>Cichorieae</taxon>
        <taxon>Lactucinae</taxon>
        <taxon>Lactuca</taxon>
    </lineage>
</organism>